<dbReference type="SFLD" id="SFLDG01216">
    <property type="entry name" value="thioether_bond_formation_requi"/>
    <property type="match status" value="1"/>
</dbReference>
<sequence length="287" mass="30899">MTIAPEAPATPVVPAFLELEITGQCQLTCPALCYANAGPTEGHGSMSGDDWMRLMAEAAVIGVKKVQFIGGEPTLHPQFEALVNHALACGLDVQVYSNLYRVRRQHWWLFERPKVSLATSYYSDVAQEHERVTGRQGSHAATRANIVQAVQRRIPLQVGIVEVFEGQRTAAARQELLALGVRTVNVDRVRSVGRGEIHVPSRADLCGRCADGRAAVMTDGTVTPCVLGRFLPTGNAKSDGLVTVFFGQRWADTAASIPRRPASADGCTPADSNDCDPANTEACDPAY</sequence>
<dbReference type="GO" id="GO:0046872">
    <property type="term" value="F:metal ion binding"/>
    <property type="evidence" value="ECO:0007669"/>
    <property type="project" value="UniProtKB-KW"/>
</dbReference>
<dbReference type="PANTHER" id="PTHR11228:SF7">
    <property type="entry name" value="PQQA PEPTIDE CYCLASE"/>
    <property type="match status" value="1"/>
</dbReference>
<keyword evidence="3" id="KW-0408">Iron</keyword>
<evidence type="ECO:0000256" key="2">
    <source>
        <dbReference type="ARBA" id="ARBA00022723"/>
    </source>
</evidence>
<dbReference type="Gene3D" id="3.20.20.70">
    <property type="entry name" value="Aldolase class I"/>
    <property type="match status" value="1"/>
</dbReference>
<dbReference type="SFLD" id="SFLDG01067">
    <property type="entry name" value="SPASM/twitch_domain_containing"/>
    <property type="match status" value="1"/>
</dbReference>
<dbReference type="SFLD" id="SFLDF00365">
    <property type="entry name" value="thuricin_CD_(TrnCD-like)"/>
    <property type="match status" value="1"/>
</dbReference>
<evidence type="ECO:0000313" key="6">
    <source>
        <dbReference type="EMBL" id="XDQ16085.1"/>
    </source>
</evidence>
<reference evidence="6" key="1">
    <citation type="submission" date="2024-07" db="EMBL/GenBank/DDBJ databases">
        <authorList>
            <person name="Yu S.T."/>
        </authorList>
    </citation>
    <scope>NUCLEOTIDE SEQUENCE</scope>
    <source>
        <strain evidence="6">R11</strain>
    </source>
</reference>
<gene>
    <name evidence="6" type="ORF">AB5J55_44280</name>
</gene>
<dbReference type="GO" id="GO:0003824">
    <property type="term" value="F:catalytic activity"/>
    <property type="evidence" value="ECO:0007669"/>
    <property type="project" value="InterPro"/>
</dbReference>
<dbReference type="AlphaFoldDB" id="A0AB39NEC8"/>
<name>A0AB39NEC8_9ACTN</name>
<dbReference type="InterPro" id="IPR058240">
    <property type="entry name" value="rSAM_sf"/>
</dbReference>
<proteinExistence type="predicted"/>
<keyword evidence="4" id="KW-0411">Iron-sulfur</keyword>
<dbReference type="SUPFAM" id="SSF102114">
    <property type="entry name" value="Radical SAM enzymes"/>
    <property type="match status" value="1"/>
</dbReference>
<evidence type="ECO:0000256" key="1">
    <source>
        <dbReference type="ARBA" id="ARBA00022691"/>
    </source>
</evidence>
<dbReference type="InterPro" id="IPR013785">
    <property type="entry name" value="Aldolase_TIM"/>
</dbReference>
<dbReference type="GO" id="GO:0051536">
    <property type="term" value="F:iron-sulfur cluster binding"/>
    <property type="evidence" value="ECO:0007669"/>
    <property type="project" value="UniProtKB-KW"/>
</dbReference>
<dbReference type="RefSeq" id="WP_369276008.1">
    <property type="nucleotide sequence ID" value="NZ_CP163432.1"/>
</dbReference>
<dbReference type="InterPro" id="IPR007197">
    <property type="entry name" value="rSAM"/>
</dbReference>
<dbReference type="SFLD" id="SFLDS00029">
    <property type="entry name" value="Radical_SAM"/>
    <property type="match status" value="1"/>
</dbReference>
<organism evidence="6">
    <name type="scientific">Streptomyces sp. R11</name>
    <dbReference type="NCBI Taxonomy" id="3238625"/>
    <lineage>
        <taxon>Bacteria</taxon>
        <taxon>Bacillati</taxon>
        <taxon>Actinomycetota</taxon>
        <taxon>Actinomycetes</taxon>
        <taxon>Kitasatosporales</taxon>
        <taxon>Streptomycetaceae</taxon>
        <taxon>Streptomyces</taxon>
    </lineage>
</organism>
<protein>
    <submittedName>
        <fullName evidence="6">Radical SAM protein</fullName>
    </submittedName>
</protein>
<feature type="domain" description="Radical SAM core" evidence="5">
    <location>
        <begin position="20"/>
        <end position="112"/>
    </location>
</feature>
<dbReference type="EMBL" id="CP163432">
    <property type="protein sequence ID" value="XDQ16085.1"/>
    <property type="molecule type" value="Genomic_DNA"/>
</dbReference>
<dbReference type="CDD" id="cd01335">
    <property type="entry name" value="Radical_SAM"/>
    <property type="match status" value="1"/>
</dbReference>
<evidence type="ECO:0000256" key="4">
    <source>
        <dbReference type="ARBA" id="ARBA00023014"/>
    </source>
</evidence>
<dbReference type="Pfam" id="PF04055">
    <property type="entry name" value="Radical_SAM"/>
    <property type="match status" value="1"/>
</dbReference>
<keyword evidence="1" id="KW-0949">S-adenosyl-L-methionine</keyword>
<evidence type="ECO:0000256" key="3">
    <source>
        <dbReference type="ARBA" id="ARBA00023004"/>
    </source>
</evidence>
<evidence type="ECO:0000259" key="5">
    <source>
        <dbReference type="Pfam" id="PF04055"/>
    </source>
</evidence>
<keyword evidence="2" id="KW-0479">Metal-binding</keyword>
<dbReference type="SFLD" id="SFLDG01386">
    <property type="entry name" value="main_SPASM_domain-containing"/>
    <property type="match status" value="1"/>
</dbReference>
<dbReference type="InterPro" id="IPR050377">
    <property type="entry name" value="Radical_SAM_PqqE_MftC-like"/>
</dbReference>
<dbReference type="PANTHER" id="PTHR11228">
    <property type="entry name" value="RADICAL SAM DOMAIN PROTEIN"/>
    <property type="match status" value="1"/>
</dbReference>
<accession>A0AB39NEC8</accession>